<proteinExistence type="predicted"/>
<feature type="transmembrane region" description="Helical" evidence="1">
    <location>
        <begin position="549"/>
        <end position="569"/>
    </location>
</feature>
<keyword evidence="3" id="KW-1185">Reference proteome</keyword>
<keyword evidence="1" id="KW-0472">Membrane</keyword>
<keyword evidence="1" id="KW-1133">Transmembrane helix</keyword>
<evidence type="ECO:0000256" key="1">
    <source>
        <dbReference type="SAM" id="Phobius"/>
    </source>
</evidence>
<dbReference type="EMBL" id="LNIX01000029">
    <property type="protein sequence ID" value="OXA41410.1"/>
    <property type="molecule type" value="Genomic_DNA"/>
</dbReference>
<evidence type="ECO:0000313" key="2">
    <source>
        <dbReference type="EMBL" id="OXA41410.1"/>
    </source>
</evidence>
<sequence>MNHKVFDGCVINILSDYKKDYFPSEFRTGISFVLDKLNGTWHRFRDYRDESRINWLWMSAQKTAPCIIFLVDNYALQLYPHLIYVLYGLAHSNLDPHFILLYSRMPGSHLLPTLRSVSYYVSSTILLWYQYHKTLFRICLSVRDPIPLRVVTMDQSSRDSLRMIPPMEKSFGYILHFYVRPPQREELLSCSARYCGLDTSPRTCSAYVLSTHYNYSLTMKYEDQRPFAYVSFAETARKSFYETKFPARSVMKMYLLNHATHYMEFTLVLYTGRGRGLDFVKLLEPLDTWIWVGLGIGFLIMFVCILGLSEKREGIGGALFKVFSVMLDQSQHSPEGGKLLLDKGDLLSYFVMETPPIPPDTIEALDRSGVMVTTNTWYKVYEEVLSTLKEDIMPDLADGEGPLADFYSRLNASTIVLTGEVGSVVANFSRNKPVATDRGLVKMPETFAALDGKQISVRMKFLVSRNTDYVIQEKKMVGRINSLLSRVLWYMDNVENFDVHRTIEVLKANDKLIGNIRGLNYYGVLVMSGKDLIKEGQFSGGFAPVEVNNLKICFVIFGVGVGVGLLCCLGERRKLMGRRIIEGGEAVFFLWRNTWRKLLESDEDI</sequence>
<dbReference type="AlphaFoldDB" id="A0A226D8E2"/>
<accession>A0A226D8E2</accession>
<protein>
    <submittedName>
        <fullName evidence="2">Uncharacterized protein</fullName>
    </submittedName>
</protein>
<keyword evidence="1" id="KW-0812">Transmembrane</keyword>
<organism evidence="2 3">
    <name type="scientific">Folsomia candida</name>
    <name type="common">Springtail</name>
    <dbReference type="NCBI Taxonomy" id="158441"/>
    <lineage>
        <taxon>Eukaryota</taxon>
        <taxon>Metazoa</taxon>
        <taxon>Ecdysozoa</taxon>
        <taxon>Arthropoda</taxon>
        <taxon>Hexapoda</taxon>
        <taxon>Collembola</taxon>
        <taxon>Entomobryomorpha</taxon>
        <taxon>Isotomoidea</taxon>
        <taxon>Isotomidae</taxon>
        <taxon>Proisotominae</taxon>
        <taxon>Folsomia</taxon>
    </lineage>
</organism>
<name>A0A226D8E2_FOLCA</name>
<dbReference type="Proteomes" id="UP000198287">
    <property type="component" value="Unassembled WGS sequence"/>
</dbReference>
<evidence type="ECO:0000313" key="3">
    <source>
        <dbReference type="Proteomes" id="UP000198287"/>
    </source>
</evidence>
<reference evidence="2 3" key="1">
    <citation type="submission" date="2015-12" db="EMBL/GenBank/DDBJ databases">
        <title>The genome of Folsomia candida.</title>
        <authorList>
            <person name="Faddeeva A."/>
            <person name="Derks M.F."/>
            <person name="Anvar Y."/>
            <person name="Smit S."/>
            <person name="Van Straalen N."/>
            <person name="Roelofs D."/>
        </authorList>
    </citation>
    <scope>NUCLEOTIDE SEQUENCE [LARGE SCALE GENOMIC DNA]</scope>
    <source>
        <strain evidence="2 3">VU population</strain>
        <tissue evidence="2">Whole body</tissue>
    </source>
</reference>
<comment type="caution">
    <text evidence="2">The sequence shown here is derived from an EMBL/GenBank/DDBJ whole genome shotgun (WGS) entry which is preliminary data.</text>
</comment>
<gene>
    <name evidence="2" type="ORF">Fcan01_23727</name>
</gene>